<comment type="caution">
    <text evidence="2">The sequence shown here is derived from an EMBL/GenBank/DDBJ whole genome shotgun (WGS) entry which is preliminary data.</text>
</comment>
<gene>
    <name evidence="2" type="ORF">SSIM_08985</name>
</gene>
<reference evidence="2 3" key="1">
    <citation type="journal article" date="2013" name="Genome Announc.">
        <title>Draft Genome Sequence of Staphylococcus simulans UMC-CNS-990, Isolated from a Case of Chronic Bovine Mastitis.</title>
        <authorList>
            <person name="Calcutt M.J."/>
            <person name="Foecking M.F."/>
            <person name="Hsieh H.Y."/>
            <person name="Perry J."/>
            <person name="Stewart G.C."/>
            <person name="Middleton J.R."/>
        </authorList>
    </citation>
    <scope>NUCLEOTIDE SEQUENCE [LARGE SCALE GENOMIC DNA]</scope>
    <source>
        <strain evidence="2 3">UMC-CNS-990</strain>
    </source>
</reference>
<keyword evidence="3" id="KW-1185">Reference proteome</keyword>
<dbReference type="EMBL" id="AXDY01000007">
    <property type="protein sequence ID" value="ERS93070.1"/>
    <property type="molecule type" value="Genomic_DNA"/>
</dbReference>
<accession>A0ABN0PBW6</accession>
<proteinExistence type="predicted"/>
<keyword evidence="1" id="KW-0732">Signal</keyword>
<feature type="signal peptide" evidence="1">
    <location>
        <begin position="1"/>
        <end position="26"/>
    </location>
</feature>
<dbReference type="InterPro" id="IPR006540">
    <property type="entry name" value="Lactococcin_972"/>
</dbReference>
<protein>
    <recommendedName>
        <fullName evidence="4">Lactococcin 972 family bacteriocin</fullName>
    </recommendedName>
</protein>
<dbReference type="Pfam" id="PF09683">
    <property type="entry name" value="Lactococcin_972"/>
    <property type="match status" value="1"/>
</dbReference>
<dbReference type="NCBIfam" id="TIGR01653">
    <property type="entry name" value="lactococcin_972"/>
    <property type="match status" value="1"/>
</dbReference>
<evidence type="ECO:0008006" key="4">
    <source>
        <dbReference type="Google" id="ProtNLM"/>
    </source>
</evidence>
<evidence type="ECO:0000256" key="1">
    <source>
        <dbReference type="SAM" id="SignalP"/>
    </source>
</evidence>
<dbReference type="Gene3D" id="2.60.40.2850">
    <property type="match status" value="1"/>
</dbReference>
<organism evidence="2 3">
    <name type="scientific">Staphylococcus simulans UMC-CNS-990</name>
    <dbReference type="NCBI Taxonomy" id="1405498"/>
    <lineage>
        <taxon>Bacteria</taxon>
        <taxon>Bacillati</taxon>
        <taxon>Bacillota</taxon>
        <taxon>Bacilli</taxon>
        <taxon>Bacillales</taxon>
        <taxon>Staphylococcaceae</taxon>
        <taxon>Staphylococcus</taxon>
    </lineage>
</organism>
<feature type="chain" id="PRO_5046808435" description="Lactococcin 972 family bacteriocin" evidence="1">
    <location>
        <begin position="27"/>
        <end position="94"/>
    </location>
</feature>
<sequence length="94" mass="10531">MKKYVARTIIIATLLLGMGTTTIANAYEWAEGGKWSHGIGSTYVWSYYTHNSYGHDSTAIGKYRSDSGYTTAGKQARASAKKAWWGNQAYYRVY</sequence>
<dbReference type="RefSeq" id="WP_023015830.1">
    <property type="nucleotide sequence ID" value="NZ_AXDY01000007.1"/>
</dbReference>
<dbReference type="Proteomes" id="UP000017131">
    <property type="component" value="Unassembled WGS sequence"/>
</dbReference>
<evidence type="ECO:0000313" key="2">
    <source>
        <dbReference type="EMBL" id="ERS93070.1"/>
    </source>
</evidence>
<evidence type="ECO:0000313" key="3">
    <source>
        <dbReference type="Proteomes" id="UP000017131"/>
    </source>
</evidence>
<name>A0ABN0PBW6_STASI</name>